<accession>A0A8C1YWI2</accession>
<evidence type="ECO:0000313" key="4">
    <source>
        <dbReference type="Ensembl" id="ENSCCRP00010067027.1"/>
    </source>
</evidence>
<evidence type="ECO:0000259" key="3">
    <source>
        <dbReference type="PROSITE" id="PS50041"/>
    </source>
</evidence>
<dbReference type="SMART" id="SM00034">
    <property type="entry name" value="CLECT"/>
    <property type="match status" value="1"/>
</dbReference>
<feature type="transmembrane region" description="Helical" evidence="2">
    <location>
        <begin position="29"/>
        <end position="50"/>
    </location>
</feature>
<comment type="subcellular location">
    <subcellularLocation>
        <location evidence="1">Cell membrane</location>
        <topology evidence="1">Single-pass type II membrane protein</topology>
    </subcellularLocation>
</comment>
<dbReference type="InterPro" id="IPR016187">
    <property type="entry name" value="CTDL_fold"/>
</dbReference>
<evidence type="ECO:0000313" key="6">
    <source>
        <dbReference type="Proteomes" id="UP000694427"/>
    </source>
</evidence>
<dbReference type="InterPro" id="IPR001304">
    <property type="entry name" value="C-type_lectin-like"/>
</dbReference>
<proteinExistence type="predicted"/>
<dbReference type="PROSITE" id="PS50041">
    <property type="entry name" value="C_TYPE_LECTIN_2"/>
    <property type="match status" value="1"/>
</dbReference>
<evidence type="ECO:0000256" key="1">
    <source>
        <dbReference type="ARBA" id="ARBA00004401"/>
    </source>
</evidence>
<dbReference type="Proteomes" id="UP000694427">
    <property type="component" value="Unplaced"/>
</dbReference>
<dbReference type="Pfam" id="PF00059">
    <property type="entry name" value="Lectin_C"/>
    <property type="match status" value="1"/>
</dbReference>
<keyword evidence="2" id="KW-0472">Membrane</keyword>
<dbReference type="PANTHER" id="PTHR45710:SF31">
    <property type="entry name" value="EARLY ACTIVATION ANTIGEN CD69"/>
    <property type="match status" value="1"/>
</dbReference>
<dbReference type="SUPFAM" id="SSF56436">
    <property type="entry name" value="C-type lectin-like"/>
    <property type="match status" value="1"/>
</dbReference>
<dbReference type="Ensembl" id="ENSCCRT00010073950.1">
    <property type="protein sequence ID" value="ENSCCRP00010067027.1"/>
    <property type="gene ID" value="ENSCCRG00010028961.1"/>
</dbReference>
<name>A0A8C1YWI2_CYPCA</name>
<dbReference type="GO" id="GO:0005886">
    <property type="term" value="C:plasma membrane"/>
    <property type="evidence" value="ECO:0007669"/>
    <property type="project" value="UniProtKB-SubCell"/>
</dbReference>
<evidence type="ECO:0000313" key="7">
    <source>
        <dbReference type="Proteomes" id="UP000694700"/>
    </source>
</evidence>
<gene>
    <name evidence="5" type="primary">LOC109109888</name>
</gene>
<evidence type="ECO:0000256" key="2">
    <source>
        <dbReference type="SAM" id="Phobius"/>
    </source>
</evidence>
<dbReference type="InterPro" id="IPR050828">
    <property type="entry name" value="C-type_lectin/matrix_domain"/>
</dbReference>
<keyword evidence="2" id="KW-1133">Transmembrane helix</keyword>
<evidence type="ECO:0000313" key="5">
    <source>
        <dbReference type="Ensembl" id="ENSCCRP00015035565.1"/>
    </source>
</evidence>
<dbReference type="Proteomes" id="UP000694700">
    <property type="component" value="Unplaced"/>
</dbReference>
<keyword evidence="2" id="KW-0812">Transmembrane</keyword>
<reference evidence="5" key="1">
    <citation type="submission" date="2025-05" db="UniProtKB">
        <authorList>
            <consortium name="Ensembl"/>
        </authorList>
    </citation>
    <scope>IDENTIFICATION</scope>
</reference>
<dbReference type="Gene3D" id="3.10.100.10">
    <property type="entry name" value="Mannose-Binding Protein A, subunit A"/>
    <property type="match status" value="1"/>
</dbReference>
<feature type="domain" description="C-type lectin" evidence="3">
    <location>
        <begin position="88"/>
        <end position="206"/>
    </location>
</feature>
<keyword evidence="6" id="KW-1185">Reference proteome</keyword>
<protein>
    <submittedName>
        <fullName evidence="5">C-type lectin domain family 4 member E-like</fullName>
    </submittedName>
    <submittedName>
        <fullName evidence="4">Si:ch211-170d8.8</fullName>
    </submittedName>
</protein>
<organism evidence="5 7">
    <name type="scientific">Cyprinus carpio</name>
    <name type="common">Common carp</name>
    <dbReference type="NCBI Taxonomy" id="7962"/>
    <lineage>
        <taxon>Eukaryota</taxon>
        <taxon>Metazoa</taxon>
        <taxon>Chordata</taxon>
        <taxon>Craniata</taxon>
        <taxon>Vertebrata</taxon>
        <taxon>Euteleostomi</taxon>
        <taxon>Actinopterygii</taxon>
        <taxon>Neopterygii</taxon>
        <taxon>Teleostei</taxon>
        <taxon>Ostariophysi</taxon>
        <taxon>Cypriniformes</taxon>
        <taxon>Cyprinidae</taxon>
        <taxon>Cyprininae</taxon>
        <taxon>Cyprinus</taxon>
    </lineage>
</organism>
<dbReference type="Ensembl" id="ENSCCRT00015036801.1">
    <property type="protein sequence ID" value="ENSCCRP00015035565.1"/>
    <property type="gene ID" value="ENSCCRG00015014850.1"/>
</dbReference>
<dbReference type="AlphaFoldDB" id="A0A8C1YWI2"/>
<dbReference type="InterPro" id="IPR016186">
    <property type="entry name" value="C-type_lectin-like/link_sf"/>
</dbReference>
<dbReference type="PANTHER" id="PTHR45710">
    <property type="entry name" value="C-TYPE LECTIN DOMAIN-CONTAINING PROTEIN 180"/>
    <property type="match status" value="1"/>
</dbReference>
<sequence length="243" mass="28097">MQSNKLSDDVEGNPDRVDPFYQQGKVACIMFTVLLLLSFLVIGIVTGLNFKKNSQEDQTRGLLSDDITPIPFQYKGDRGPCSDGWVLYRNTCYLIMNVYGTWELSKSLCNDFGAHLMVVNNEEELEFISRVVQKRTDYWIGLKRDKIGQWSWVNGDNYHSNPQFWDENQPAYWGMESCSYLKGSDTVHRKLMHDADCHRQLYHICERKLEKGMRSVRVTANAVRAVRKLLVSLEAELQTLEGR</sequence>